<proteinExistence type="predicted"/>
<dbReference type="EMBL" id="BAEQ01000065">
    <property type="protein sequence ID" value="GAC30644.1"/>
    <property type="molecule type" value="Genomic_DNA"/>
</dbReference>
<name>K6YD24_9ALTE</name>
<dbReference type="Proteomes" id="UP000006251">
    <property type="component" value="Unassembled WGS sequence"/>
</dbReference>
<accession>K6YD24</accession>
<sequence>MSLECALNAEFKNSSEINFFKERLPHLSVQLKEFQYAVRMSGLPLCSAY</sequence>
<keyword evidence="2" id="KW-1185">Reference proteome</keyword>
<gene>
    <name evidence="1" type="ORF">GPAL_3804</name>
</gene>
<comment type="caution">
    <text evidence="1">The sequence shown here is derived from an EMBL/GenBank/DDBJ whole genome shotgun (WGS) entry which is preliminary data.</text>
</comment>
<protein>
    <submittedName>
        <fullName evidence="1">Uncharacterized protein</fullName>
    </submittedName>
</protein>
<organism evidence="1 2">
    <name type="scientific">Brumicola pallidula DSM 14239 = ACAM 615</name>
    <dbReference type="NCBI Taxonomy" id="1121922"/>
    <lineage>
        <taxon>Bacteria</taxon>
        <taxon>Pseudomonadati</taxon>
        <taxon>Pseudomonadota</taxon>
        <taxon>Gammaproteobacteria</taxon>
        <taxon>Alteromonadales</taxon>
        <taxon>Alteromonadaceae</taxon>
        <taxon>Brumicola</taxon>
    </lineage>
</organism>
<reference evidence="2" key="1">
    <citation type="journal article" date="2014" name="Environ. Microbiol.">
        <title>Comparative genomics of the marine bacterial genus Glaciecola reveals the high degree of genomic diversity and genomic characteristic for cold adaptation.</title>
        <authorList>
            <person name="Qin Q.L."/>
            <person name="Xie B.B."/>
            <person name="Yu Y."/>
            <person name="Shu Y.L."/>
            <person name="Rong J.C."/>
            <person name="Zhang Y.J."/>
            <person name="Zhao D.L."/>
            <person name="Chen X.L."/>
            <person name="Zhang X.Y."/>
            <person name="Chen B."/>
            <person name="Zhou B.C."/>
            <person name="Zhang Y.Z."/>
        </authorList>
    </citation>
    <scope>NUCLEOTIDE SEQUENCE [LARGE SCALE GENOMIC DNA]</scope>
    <source>
        <strain evidence="2">ACAM 615</strain>
    </source>
</reference>
<dbReference type="AlphaFoldDB" id="K6YD24"/>
<evidence type="ECO:0000313" key="1">
    <source>
        <dbReference type="EMBL" id="GAC30644.1"/>
    </source>
</evidence>
<evidence type="ECO:0000313" key="2">
    <source>
        <dbReference type="Proteomes" id="UP000006251"/>
    </source>
</evidence>